<protein>
    <recommendedName>
        <fullName evidence="5">MORN repeat protein</fullName>
    </recommendedName>
</protein>
<feature type="signal peptide" evidence="2">
    <location>
        <begin position="1"/>
        <end position="26"/>
    </location>
</feature>
<dbReference type="Gene3D" id="2.20.110.10">
    <property type="entry name" value="Histone H3 K4-specific methyltransferase SET7/9 N-terminal domain"/>
    <property type="match status" value="1"/>
</dbReference>
<dbReference type="Proteomes" id="UP000320811">
    <property type="component" value="Unassembled WGS sequence"/>
</dbReference>
<dbReference type="SUPFAM" id="SSF82185">
    <property type="entry name" value="Histone H3 K4-specific methyltransferase SET7/9 N-terminal domain"/>
    <property type="match status" value="1"/>
</dbReference>
<dbReference type="AlphaFoldDB" id="A0A561PTW6"/>
<comment type="caution">
    <text evidence="3">The sequence shown here is derived from an EMBL/GenBank/DDBJ whole genome shotgun (WGS) entry which is preliminary data.</text>
</comment>
<sequence>MVKVVKMKQTFFLYLLLQLTFGVGMAQVKSNQRDAQHRKQGYWVEVVGEVRGEPGYTWEGVYKNDRKEGVWKKTSAIGNLLAEETYKNNVLDGYCKYYYPNGKPSEEGAYMATEIDGQRDTIMVIDPVTNVETPTEIVRKGNSVRNGVWKLYDEETGKMVKEYYRRGDTVTAEELGDSTTVEPAPVKKAPLQLPHEHNTRQKKKG</sequence>
<feature type="chain" id="PRO_5021891857" description="MORN repeat protein" evidence="2">
    <location>
        <begin position="27"/>
        <end position="205"/>
    </location>
</feature>
<evidence type="ECO:0000313" key="3">
    <source>
        <dbReference type="EMBL" id="TWF41564.1"/>
    </source>
</evidence>
<name>A0A561PTW6_9BACT</name>
<organism evidence="3 4">
    <name type="scientific">Chitinophaga polysaccharea</name>
    <dbReference type="NCBI Taxonomy" id="1293035"/>
    <lineage>
        <taxon>Bacteria</taxon>
        <taxon>Pseudomonadati</taxon>
        <taxon>Bacteroidota</taxon>
        <taxon>Chitinophagia</taxon>
        <taxon>Chitinophagales</taxon>
        <taxon>Chitinophagaceae</taxon>
        <taxon>Chitinophaga</taxon>
    </lineage>
</organism>
<proteinExistence type="predicted"/>
<evidence type="ECO:0000256" key="2">
    <source>
        <dbReference type="SAM" id="SignalP"/>
    </source>
</evidence>
<evidence type="ECO:0008006" key="5">
    <source>
        <dbReference type="Google" id="ProtNLM"/>
    </source>
</evidence>
<gene>
    <name evidence="3" type="ORF">FHW36_103368</name>
</gene>
<feature type="region of interest" description="Disordered" evidence="1">
    <location>
        <begin position="173"/>
        <end position="205"/>
    </location>
</feature>
<reference evidence="3 4" key="1">
    <citation type="submission" date="2019-06" db="EMBL/GenBank/DDBJ databases">
        <title>Sorghum-associated microbial communities from plants grown in Nebraska, USA.</title>
        <authorList>
            <person name="Schachtman D."/>
        </authorList>
    </citation>
    <scope>NUCLEOTIDE SEQUENCE [LARGE SCALE GENOMIC DNA]</scope>
    <source>
        <strain evidence="3 4">1209</strain>
    </source>
</reference>
<dbReference type="EMBL" id="VIWO01000003">
    <property type="protein sequence ID" value="TWF41564.1"/>
    <property type="molecule type" value="Genomic_DNA"/>
</dbReference>
<accession>A0A561PTW6</accession>
<keyword evidence="2" id="KW-0732">Signal</keyword>
<evidence type="ECO:0000256" key="1">
    <source>
        <dbReference type="SAM" id="MobiDB-lite"/>
    </source>
</evidence>
<evidence type="ECO:0000313" key="4">
    <source>
        <dbReference type="Proteomes" id="UP000320811"/>
    </source>
</evidence>
<keyword evidence="4" id="KW-1185">Reference proteome</keyword>